<protein>
    <submittedName>
        <fullName evidence="1">Uncharacterized protein</fullName>
    </submittedName>
</protein>
<organism evidence="1 2">
    <name type="scientific">Portunus trituberculatus</name>
    <name type="common">Swimming crab</name>
    <name type="synonym">Neptunus trituberculatus</name>
    <dbReference type="NCBI Taxonomy" id="210409"/>
    <lineage>
        <taxon>Eukaryota</taxon>
        <taxon>Metazoa</taxon>
        <taxon>Ecdysozoa</taxon>
        <taxon>Arthropoda</taxon>
        <taxon>Crustacea</taxon>
        <taxon>Multicrustacea</taxon>
        <taxon>Malacostraca</taxon>
        <taxon>Eumalacostraca</taxon>
        <taxon>Eucarida</taxon>
        <taxon>Decapoda</taxon>
        <taxon>Pleocyemata</taxon>
        <taxon>Brachyura</taxon>
        <taxon>Eubrachyura</taxon>
        <taxon>Portunoidea</taxon>
        <taxon>Portunidae</taxon>
        <taxon>Portuninae</taxon>
        <taxon>Portunus</taxon>
    </lineage>
</organism>
<proteinExistence type="predicted"/>
<accession>A0A5B7I8G1</accession>
<dbReference type="OrthoDB" id="5372507at2759"/>
<gene>
    <name evidence="1" type="ORF">E2C01_072658</name>
</gene>
<sequence>MTKKKLPLSPLCASRCAVFLFIPVVAILTTTTHRSYTLCSPCFASAVGGFSSFKMSSYVASSPPSIADTDLLGESARHPTVGVMFITGSPRFGAQGSCVSGTAPPATAHSAFSSGIPSKGCVHFRNAAGFS</sequence>
<evidence type="ECO:0000313" key="2">
    <source>
        <dbReference type="Proteomes" id="UP000324222"/>
    </source>
</evidence>
<dbReference type="Proteomes" id="UP000324222">
    <property type="component" value="Unassembled WGS sequence"/>
</dbReference>
<name>A0A5B7I8G1_PORTR</name>
<comment type="caution">
    <text evidence="1">The sequence shown here is derived from an EMBL/GenBank/DDBJ whole genome shotgun (WGS) entry which is preliminary data.</text>
</comment>
<keyword evidence="2" id="KW-1185">Reference proteome</keyword>
<reference evidence="1 2" key="1">
    <citation type="submission" date="2019-05" db="EMBL/GenBank/DDBJ databases">
        <title>Another draft genome of Portunus trituberculatus and its Hox gene families provides insights of decapod evolution.</title>
        <authorList>
            <person name="Jeong J.-H."/>
            <person name="Song I."/>
            <person name="Kim S."/>
            <person name="Choi T."/>
            <person name="Kim D."/>
            <person name="Ryu S."/>
            <person name="Kim W."/>
        </authorList>
    </citation>
    <scope>NUCLEOTIDE SEQUENCE [LARGE SCALE GENOMIC DNA]</scope>
    <source>
        <tissue evidence="1">Muscle</tissue>
    </source>
</reference>
<dbReference type="EMBL" id="VSRR010047787">
    <property type="protein sequence ID" value="MPC78176.1"/>
    <property type="molecule type" value="Genomic_DNA"/>
</dbReference>
<evidence type="ECO:0000313" key="1">
    <source>
        <dbReference type="EMBL" id="MPC78176.1"/>
    </source>
</evidence>
<dbReference type="AlphaFoldDB" id="A0A5B7I8G1"/>